<keyword evidence="5" id="KW-1185">Reference proteome</keyword>
<feature type="compositionally biased region" description="Polar residues" evidence="2">
    <location>
        <begin position="140"/>
        <end position="161"/>
    </location>
</feature>
<sequence>MNVPPNQPPFQPGAPHSWPANAPSQNFQSPQPCYNCGSTTHIAQFCPEPRRQVPAGSVNQPPRTHRIQKKSSKPIITRYPHPTQYPTTQPPAYQPPQPQAYPQQAQTQTAYPPQVSPQAYPPQASPSPVSPYPPQQQSQHWQQPYTYNAHQQWPQPSTQAQPHYAPHAATASPTAAYGPQQPAAYQGYSQPTVHQSHPQPPQPSQPHTRQPYYNYPQGAHAPPVHPPASFNPQFHRPQHQFRQRQNNKNRSQHHAPSFQQQAQRNASPAQAAHGPSQAASQATANNRREPPPPKPPPCFPNTQAPITQFGKSGKIVYKPPERVEKPLAATFAETDVQRSEKEGDSEKPTEQRVFSTRYFDEKGTRIDGYLVKSGEDGEPEDPVYDSVRTGGSTLSQPLEFALSDDPEKNGDAEFQKMLKELEYEAKMEIYGSLNGENKKGSEESLSVVSRPLSRGSGASGKASEGGKEGSKKRGWHKNLEDSSHDGSDDRRPKRPAKGSRKTRGNSPSNITQPRVPPPQHHPLPPKPKVPGFRGGRGGRHNRHAPSPARQYQVHREGGSGAGRSGGHGFSGDHIRPVT</sequence>
<evidence type="ECO:0000256" key="2">
    <source>
        <dbReference type="SAM" id="MobiDB-lite"/>
    </source>
</evidence>
<feature type="region of interest" description="Disordered" evidence="2">
    <location>
        <begin position="1"/>
        <end position="33"/>
    </location>
</feature>
<feature type="compositionally biased region" description="Basic residues" evidence="2">
    <location>
        <begin position="236"/>
        <end position="253"/>
    </location>
</feature>
<feature type="compositionally biased region" description="Low complexity" evidence="2">
    <location>
        <begin position="453"/>
        <end position="462"/>
    </location>
</feature>
<keyword evidence="1" id="KW-0863">Zinc-finger</keyword>
<feature type="region of interest" description="Disordered" evidence="2">
    <location>
        <begin position="433"/>
        <end position="578"/>
    </location>
</feature>
<feature type="compositionally biased region" description="Basic residues" evidence="2">
    <location>
        <begin position="63"/>
        <end position="72"/>
    </location>
</feature>
<proteinExistence type="predicted"/>
<keyword evidence="1" id="KW-0862">Zinc</keyword>
<name>A0A292Q6J4_9PEZI</name>
<keyword evidence="1" id="KW-0479">Metal-binding</keyword>
<feature type="compositionally biased region" description="Pro residues" evidence="2">
    <location>
        <begin position="119"/>
        <end position="134"/>
    </location>
</feature>
<feature type="compositionally biased region" description="Polar residues" evidence="2">
    <location>
        <begin position="257"/>
        <end position="268"/>
    </location>
</feature>
<feature type="compositionally biased region" description="Polar residues" evidence="2">
    <location>
        <begin position="22"/>
        <end position="33"/>
    </location>
</feature>
<dbReference type="PROSITE" id="PS50158">
    <property type="entry name" value="ZF_CCHC"/>
    <property type="match status" value="1"/>
</dbReference>
<feature type="compositionally biased region" description="Pro residues" evidence="2">
    <location>
        <begin position="1"/>
        <end position="12"/>
    </location>
</feature>
<feature type="compositionally biased region" description="Basic and acidic residues" evidence="2">
    <location>
        <begin position="464"/>
        <end position="491"/>
    </location>
</feature>
<dbReference type="EMBL" id="LN890960">
    <property type="protein sequence ID" value="CUS14317.1"/>
    <property type="molecule type" value="Genomic_DNA"/>
</dbReference>
<feature type="compositionally biased region" description="Basic and acidic residues" evidence="2">
    <location>
        <begin position="335"/>
        <end position="350"/>
    </location>
</feature>
<feature type="compositionally biased region" description="Polar residues" evidence="2">
    <location>
        <begin position="301"/>
        <end position="310"/>
    </location>
</feature>
<gene>
    <name evidence="4" type="ORF">GSTUAT00001606001</name>
</gene>
<dbReference type="InterPro" id="IPR001878">
    <property type="entry name" value="Znf_CCHC"/>
</dbReference>
<feature type="compositionally biased region" description="Low complexity" evidence="2">
    <location>
        <begin position="100"/>
        <end position="118"/>
    </location>
</feature>
<dbReference type="AlphaFoldDB" id="A0A292Q6J4"/>
<feature type="compositionally biased region" description="Pro residues" evidence="2">
    <location>
        <begin position="88"/>
        <end position="99"/>
    </location>
</feature>
<feature type="compositionally biased region" description="Low complexity" evidence="2">
    <location>
        <begin position="163"/>
        <end position="197"/>
    </location>
</feature>
<dbReference type="Proteomes" id="UP001412239">
    <property type="component" value="Unassembled WGS sequence"/>
</dbReference>
<evidence type="ECO:0000313" key="4">
    <source>
        <dbReference type="EMBL" id="CUS14317.1"/>
    </source>
</evidence>
<protein>
    <recommendedName>
        <fullName evidence="3">CCHC-type domain-containing protein</fullName>
    </recommendedName>
</protein>
<evidence type="ECO:0000313" key="5">
    <source>
        <dbReference type="Proteomes" id="UP001412239"/>
    </source>
</evidence>
<dbReference type="GO" id="GO:0008270">
    <property type="term" value="F:zinc ion binding"/>
    <property type="evidence" value="ECO:0007669"/>
    <property type="project" value="UniProtKB-KW"/>
</dbReference>
<organism evidence="4 5">
    <name type="scientific">Tuber aestivum</name>
    <name type="common">summer truffle</name>
    <dbReference type="NCBI Taxonomy" id="59557"/>
    <lineage>
        <taxon>Eukaryota</taxon>
        <taxon>Fungi</taxon>
        <taxon>Dikarya</taxon>
        <taxon>Ascomycota</taxon>
        <taxon>Pezizomycotina</taxon>
        <taxon>Pezizomycetes</taxon>
        <taxon>Pezizales</taxon>
        <taxon>Tuberaceae</taxon>
        <taxon>Tuber</taxon>
    </lineage>
</organism>
<feature type="compositionally biased region" description="Pro residues" evidence="2">
    <location>
        <begin position="514"/>
        <end position="528"/>
    </location>
</feature>
<feature type="compositionally biased region" description="Gly residues" evidence="2">
    <location>
        <begin position="558"/>
        <end position="569"/>
    </location>
</feature>
<feature type="domain" description="CCHC-type" evidence="3">
    <location>
        <begin position="33"/>
        <end position="48"/>
    </location>
</feature>
<dbReference type="GO" id="GO:0003676">
    <property type="term" value="F:nucleic acid binding"/>
    <property type="evidence" value="ECO:0007669"/>
    <property type="project" value="InterPro"/>
</dbReference>
<evidence type="ECO:0000256" key="1">
    <source>
        <dbReference type="PROSITE-ProRule" id="PRU00047"/>
    </source>
</evidence>
<feature type="region of interest" description="Disordered" evidence="2">
    <location>
        <begin position="47"/>
        <end position="392"/>
    </location>
</feature>
<accession>A0A292Q6J4</accession>
<dbReference type="SMART" id="SM00343">
    <property type="entry name" value="ZnF_C2HC"/>
    <property type="match status" value="1"/>
</dbReference>
<reference evidence="4" key="1">
    <citation type="submission" date="2015-10" db="EMBL/GenBank/DDBJ databases">
        <authorList>
            <person name="Regsiter A."/>
            <person name="william w."/>
        </authorList>
    </citation>
    <scope>NUCLEOTIDE SEQUENCE</scope>
    <source>
        <strain evidence="4">Montdore</strain>
    </source>
</reference>
<feature type="compositionally biased region" description="Basic residues" evidence="2">
    <location>
        <begin position="492"/>
        <end position="503"/>
    </location>
</feature>
<evidence type="ECO:0000259" key="3">
    <source>
        <dbReference type="PROSITE" id="PS50158"/>
    </source>
</evidence>